<sequence length="174" mass="20453">MQGLPRTPARCRASALPSLLRVHAMLFWPRQQMPDVSAGRGRFYENICGVMELHYNGQMYRKRFSRELIALMCADAAIPCDAEKGINWRQSSRRCLRVRDERVFNRLQRCSERYFWPDGSRFRCRPRKRRLSPRQETWSPPCASPPRTNDTALEDYARVHGYDQEEGELTPCEV</sequence>
<dbReference type="KEGG" id="vg:18126152"/>
<dbReference type="OrthoDB" id="14881at10239"/>
<gene>
    <name evidence="1" type="ORF">chmu111</name>
</gene>
<proteinExistence type="predicted"/>
<organism evidence="1 2">
    <name type="scientific">Choristoneura murinana nucleopolyhedrovirus</name>
    <dbReference type="NCBI Taxonomy" id="1987479"/>
    <lineage>
        <taxon>Viruses</taxon>
        <taxon>Viruses incertae sedis</taxon>
        <taxon>Naldaviricetes</taxon>
        <taxon>Lefavirales</taxon>
        <taxon>Baculoviridae</taxon>
        <taxon>Alphabaculovirus</taxon>
        <taxon>Alphabaculovirus chomurinanae</taxon>
    </lineage>
</organism>
<accession>V9XPZ4</accession>
<dbReference type="GeneID" id="18126152"/>
<evidence type="ECO:0000313" key="1">
    <source>
        <dbReference type="EMBL" id="AHD25597.1"/>
    </source>
</evidence>
<protein>
    <submittedName>
        <fullName evidence="1">Lef6</fullName>
    </submittedName>
</protein>
<dbReference type="Proteomes" id="UP000203482">
    <property type="component" value="Segment"/>
</dbReference>
<dbReference type="RefSeq" id="YP_008992203.1">
    <property type="nucleotide sequence ID" value="NC_023177.1"/>
</dbReference>
<name>V9XPZ4_9ABAC</name>
<evidence type="ECO:0000313" key="2">
    <source>
        <dbReference type="Proteomes" id="UP000203482"/>
    </source>
</evidence>
<keyword evidence="2" id="KW-1185">Reference proteome</keyword>
<reference evidence="1 2" key="1">
    <citation type="journal article" date="2014" name="Genome Announc.">
        <title>Genome Sequence of an Alphabaculovirus Isolated from Choristoneura murinana.</title>
        <authorList>
            <person name="Rohrmann G.F."/>
            <person name="Erlandson M.A."/>
            <person name="Theilmann D.A."/>
        </authorList>
    </citation>
    <scope>NUCLEOTIDE SEQUENCE [LARGE SCALE GENOMIC DNA]</scope>
    <source>
        <strain evidence="1 2">Darmstadt</strain>
    </source>
</reference>
<dbReference type="EMBL" id="KF894742">
    <property type="protein sequence ID" value="AHD25597.1"/>
    <property type="molecule type" value="Genomic_DNA"/>
</dbReference>